<reference evidence="2 3" key="1">
    <citation type="submission" date="2018-06" db="EMBL/GenBank/DDBJ databases">
        <title>Comparative genomics reveals the genomic features of Rhizophagus irregularis, R. cerebriforme, R. diaphanum and Gigaspora rosea, and their symbiotic lifestyle signature.</title>
        <authorList>
            <person name="Morin E."/>
            <person name="San Clemente H."/>
            <person name="Chen E.C.H."/>
            <person name="De La Providencia I."/>
            <person name="Hainaut M."/>
            <person name="Kuo A."/>
            <person name="Kohler A."/>
            <person name="Murat C."/>
            <person name="Tang N."/>
            <person name="Roy S."/>
            <person name="Loubradou J."/>
            <person name="Henrissat B."/>
            <person name="Grigoriev I.V."/>
            <person name="Corradi N."/>
            <person name="Roux C."/>
            <person name="Martin F.M."/>
        </authorList>
    </citation>
    <scope>NUCLEOTIDE SEQUENCE [LARGE SCALE GENOMIC DNA]</scope>
    <source>
        <strain evidence="2 3">DAOM 194757</strain>
    </source>
</reference>
<keyword evidence="1" id="KW-0812">Transmembrane</keyword>
<keyword evidence="1" id="KW-0472">Membrane</keyword>
<dbReference type="Proteomes" id="UP000266673">
    <property type="component" value="Unassembled WGS sequence"/>
</dbReference>
<evidence type="ECO:0000313" key="3">
    <source>
        <dbReference type="Proteomes" id="UP000266673"/>
    </source>
</evidence>
<keyword evidence="1" id="KW-1133">Transmembrane helix</keyword>
<proteinExistence type="predicted"/>
<gene>
    <name evidence="2" type="ORF">C2G38_2077927</name>
</gene>
<dbReference type="AlphaFoldDB" id="A0A397VNU6"/>
<accession>A0A397VNU6</accession>
<sequence>MMRLGLLLNYFFIITFNILSNCWVEIWIKLIDFFFMIISSLLAFAKFILIYKDIKIFFIVKKFKVII</sequence>
<evidence type="ECO:0000313" key="2">
    <source>
        <dbReference type="EMBL" id="RIB21573.1"/>
    </source>
</evidence>
<dbReference type="EMBL" id="QKWP01000353">
    <property type="protein sequence ID" value="RIB21573.1"/>
    <property type="molecule type" value="Genomic_DNA"/>
</dbReference>
<keyword evidence="3" id="KW-1185">Reference proteome</keyword>
<evidence type="ECO:0000256" key="1">
    <source>
        <dbReference type="SAM" id="Phobius"/>
    </source>
</evidence>
<comment type="caution">
    <text evidence="2">The sequence shown here is derived from an EMBL/GenBank/DDBJ whole genome shotgun (WGS) entry which is preliminary data.</text>
</comment>
<protein>
    <submittedName>
        <fullName evidence="2">Uncharacterized protein</fullName>
    </submittedName>
</protein>
<feature type="transmembrane region" description="Helical" evidence="1">
    <location>
        <begin position="7"/>
        <end position="27"/>
    </location>
</feature>
<feature type="transmembrane region" description="Helical" evidence="1">
    <location>
        <begin position="33"/>
        <end position="51"/>
    </location>
</feature>
<name>A0A397VNU6_9GLOM</name>
<organism evidence="2 3">
    <name type="scientific">Gigaspora rosea</name>
    <dbReference type="NCBI Taxonomy" id="44941"/>
    <lineage>
        <taxon>Eukaryota</taxon>
        <taxon>Fungi</taxon>
        <taxon>Fungi incertae sedis</taxon>
        <taxon>Mucoromycota</taxon>
        <taxon>Glomeromycotina</taxon>
        <taxon>Glomeromycetes</taxon>
        <taxon>Diversisporales</taxon>
        <taxon>Gigasporaceae</taxon>
        <taxon>Gigaspora</taxon>
    </lineage>
</organism>